<reference evidence="2" key="1">
    <citation type="journal article" name="BMC Genomics">
        <title>Long-read sequencing and de novo genome assembly of marine medaka (Oryzias melastigma).</title>
        <authorList>
            <person name="Liang P."/>
            <person name="Saqib H.S.A."/>
            <person name="Ni X."/>
            <person name="Shen Y."/>
        </authorList>
    </citation>
    <scope>NUCLEOTIDE SEQUENCE</scope>
    <source>
        <strain evidence="2">Bigg-433</strain>
    </source>
</reference>
<evidence type="ECO:0000313" key="3">
    <source>
        <dbReference type="Proteomes" id="UP000646548"/>
    </source>
</evidence>
<evidence type="ECO:0000313" key="2">
    <source>
        <dbReference type="EMBL" id="KAF6738838.1"/>
    </source>
</evidence>
<proteinExistence type="predicted"/>
<evidence type="ECO:0000256" key="1">
    <source>
        <dbReference type="SAM" id="MobiDB-lite"/>
    </source>
</evidence>
<name>A0A834FQZ4_ORYME</name>
<dbReference type="AlphaFoldDB" id="A0A834FQZ4"/>
<dbReference type="Proteomes" id="UP000646548">
    <property type="component" value="Unassembled WGS sequence"/>
</dbReference>
<dbReference type="EMBL" id="WKFB01000018">
    <property type="protein sequence ID" value="KAF6738838.1"/>
    <property type="molecule type" value="Genomic_DNA"/>
</dbReference>
<feature type="region of interest" description="Disordered" evidence="1">
    <location>
        <begin position="79"/>
        <end position="101"/>
    </location>
</feature>
<sequence>MWTPFSSSILAVHNAPSQPARQPTNWGGENLPGCHTQAAGLNCRERAYLSNRITRKEDGHICLSESDGPTWGATVHDIIPQDPRGISRPSHRVSYDNNSRH</sequence>
<organism evidence="2 3">
    <name type="scientific">Oryzias melastigma</name>
    <name type="common">Marine medaka</name>
    <dbReference type="NCBI Taxonomy" id="30732"/>
    <lineage>
        <taxon>Eukaryota</taxon>
        <taxon>Metazoa</taxon>
        <taxon>Chordata</taxon>
        <taxon>Craniata</taxon>
        <taxon>Vertebrata</taxon>
        <taxon>Euteleostomi</taxon>
        <taxon>Actinopterygii</taxon>
        <taxon>Neopterygii</taxon>
        <taxon>Teleostei</taxon>
        <taxon>Neoteleostei</taxon>
        <taxon>Acanthomorphata</taxon>
        <taxon>Ovalentaria</taxon>
        <taxon>Atherinomorphae</taxon>
        <taxon>Beloniformes</taxon>
        <taxon>Adrianichthyidae</taxon>
        <taxon>Oryziinae</taxon>
        <taxon>Oryzias</taxon>
    </lineage>
</organism>
<protein>
    <submittedName>
        <fullName evidence="2">Uncharacterized protein</fullName>
    </submittedName>
</protein>
<gene>
    <name evidence="2" type="ORF">FQA47_005816</name>
</gene>
<accession>A0A834FQZ4</accession>
<comment type="caution">
    <text evidence="2">The sequence shown here is derived from an EMBL/GenBank/DDBJ whole genome shotgun (WGS) entry which is preliminary data.</text>
</comment>